<organism evidence="7 8">
    <name type="scientific">Strigomonas culicis</name>
    <dbReference type="NCBI Taxonomy" id="28005"/>
    <lineage>
        <taxon>Eukaryota</taxon>
        <taxon>Discoba</taxon>
        <taxon>Euglenozoa</taxon>
        <taxon>Kinetoplastea</taxon>
        <taxon>Metakinetoplastina</taxon>
        <taxon>Trypanosomatida</taxon>
        <taxon>Trypanosomatidae</taxon>
        <taxon>Strigomonadinae</taxon>
        <taxon>Strigomonas</taxon>
    </lineage>
</organism>
<comment type="caution">
    <text evidence="7">The sequence shown here is derived from an EMBL/GenBank/DDBJ whole genome shotgun (WGS) entry which is preliminary data.</text>
</comment>
<evidence type="ECO:0000256" key="3">
    <source>
        <dbReference type="ARBA" id="ARBA00023125"/>
    </source>
</evidence>
<feature type="region of interest" description="Disordered" evidence="6">
    <location>
        <begin position="126"/>
        <end position="185"/>
    </location>
</feature>
<feature type="compositionally biased region" description="Basic residues" evidence="6">
    <location>
        <begin position="148"/>
        <end position="157"/>
    </location>
</feature>
<dbReference type="InterPro" id="IPR001289">
    <property type="entry name" value="NFYA"/>
</dbReference>
<feature type="compositionally biased region" description="Basic and acidic residues" evidence="6">
    <location>
        <begin position="126"/>
        <end position="147"/>
    </location>
</feature>
<comment type="subcellular location">
    <subcellularLocation>
        <location evidence="1">Nucleus</location>
    </subcellularLocation>
</comment>
<name>S9UNJ8_9TRYP</name>
<evidence type="ECO:0000313" key="7">
    <source>
        <dbReference type="EMBL" id="EPY30309.1"/>
    </source>
</evidence>
<evidence type="ECO:0000256" key="2">
    <source>
        <dbReference type="ARBA" id="ARBA00023015"/>
    </source>
</evidence>
<keyword evidence="2" id="KW-0805">Transcription regulation</keyword>
<proteinExistence type="predicted"/>
<dbReference type="Pfam" id="PF08524">
    <property type="entry name" value="rRNA_processing"/>
    <property type="match status" value="1"/>
</dbReference>
<keyword evidence="3" id="KW-0238">DNA-binding</keyword>
<dbReference type="EMBL" id="ATMH01004131">
    <property type="protein sequence ID" value="EPY30309.1"/>
    <property type="molecule type" value="Genomic_DNA"/>
</dbReference>
<evidence type="ECO:0000256" key="1">
    <source>
        <dbReference type="ARBA" id="ARBA00004123"/>
    </source>
</evidence>
<evidence type="ECO:0000256" key="6">
    <source>
        <dbReference type="SAM" id="MobiDB-lite"/>
    </source>
</evidence>
<evidence type="ECO:0008006" key="9">
    <source>
        <dbReference type="Google" id="ProtNLM"/>
    </source>
</evidence>
<evidence type="ECO:0000256" key="4">
    <source>
        <dbReference type="ARBA" id="ARBA00023163"/>
    </source>
</evidence>
<evidence type="ECO:0000256" key="5">
    <source>
        <dbReference type="ARBA" id="ARBA00023242"/>
    </source>
</evidence>
<keyword evidence="4" id="KW-0804">Transcription</keyword>
<dbReference type="GO" id="GO:0003700">
    <property type="term" value="F:DNA-binding transcription factor activity"/>
    <property type="evidence" value="ECO:0007669"/>
    <property type="project" value="InterPro"/>
</dbReference>
<dbReference type="AlphaFoldDB" id="S9UNJ8"/>
<dbReference type="OrthoDB" id="277334at2759"/>
<dbReference type="GO" id="GO:0005634">
    <property type="term" value="C:nucleus"/>
    <property type="evidence" value="ECO:0007669"/>
    <property type="project" value="UniProtKB-SubCell"/>
</dbReference>
<dbReference type="GO" id="GO:0003677">
    <property type="term" value="F:DNA binding"/>
    <property type="evidence" value="ECO:0007669"/>
    <property type="project" value="UniProtKB-KW"/>
</dbReference>
<dbReference type="PROSITE" id="PS51152">
    <property type="entry name" value="NFYA_HAP2_2"/>
    <property type="match status" value="1"/>
</dbReference>
<keyword evidence="8" id="KW-1185">Reference proteome</keyword>
<reference evidence="7 8" key="1">
    <citation type="journal article" date="2013" name="PLoS ONE">
        <title>Predicting the Proteins of Angomonas deanei, Strigomonas culicis and Their Respective Endosymbionts Reveals New Aspects of the Trypanosomatidae Family.</title>
        <authorList>
            <person name="Motta M.C."/>
            <person name="Martins A.C."/>
            <person name="de Souza S.S."/>
            <person name="Catta-Preta C.M."/>
            <person name="Silva R."/>
            <person name="Klein C.C."/>
            <person name="de Almeida L.G."/>
            <person name="de Lima Cunha O."/>
            <person name="Ciapina L.P."/>
            <person name="Brocchi M."/>
            <person name="Colabardini A.C."/>
            <person name="de Araujo Lima B."/>
            <person name="Machado C.R."/>
            <person name="de Almeida Soares C.M."/>
            <person name="Probst C.M."/>
            <person name="de Menezes C.B."/>
            <person name="Thompson C.E."/>
            <person name="Bartholomeu D.C."/>
            <person name="Gradia D.F."/>
            <person name="Pavoni D.P."/>
            <person name="Grisard E.C."/>
            <person name="Fantinatti-Garboggini F."/>
            <person name="Marchini F.K."/>
            <person name="Rodrigues-Luiz G.F."/>
            <person name="Wagner G."/>
            <person name="Goldman G.H."/>
            <person name="Fietto J.L."/>
            <person name="Elias M.C."/>
            <person name="Goldman M.H."/>
            <person name="Sagot M.F."/>
            <person name="Pereira M."/>
            <person name="Stoco P.H."/>
            <person name="de Mendonca-Neto R.P."/>
            <person name="Teixeira S.M."/>
            <person name="Maciel T.E."/>
            <person name="de Oliveira Mendes T.A."/>
            <person name="Urmenyi T.P."/>
            <person name="de Souza W."/>
            <person name="Schenkman S."/>
            <person name="de Vasconcelos A.T."/>
        </authorList>
    </citation>
    <scope>NUCLEOTIDE SEQUENCE [LARGE SCALE GENOMIC DNA]</scope>
</reference>
<dbReference type="InterPro" id="IPR013730">
    <property type="entry name" value="Fyv7/TAP26"/>
</dbReference>
<accession>S9UNJ8</accession>
<keyword evidence="5" id="KW-0539">Nucleus</keyword>
<sequence>MERRRAFDYKAERQAHFSKHVRQDFLLEGRKQKDAERARMEAYRRLCKKEGIHSQRLEEYDKMREEVNTSLNNQMQEINVDENLTHNEKKKRLYNLKRKHAATTVSEVLHKKNKRFNALTKVEEIAHQRQEERERREQERKDRETNKKQKIRERKQKNALLSERTGKGQPVMANRVKSLLDKITK</sequence>
<gene>
    <name evidence="7" type="ORF">STCU_04131</name>
</gene>
<evidence type="ECO:0000313" key="8">
    <source>
        <dbReference type="Proteomes" id="UP000015354"/>
    </source>
</evidence>
<protein>
    <recommendedName>
        <fullName evidence="9">rRNA processing protein</fullName>
    </recommendedName>
</protein>
<dbReference type="Proteomes" id="UP000015354">
    <property type="component" value="Unassembled WGS sequence"/>
</dbReference>